<sequence>MGSYSMAQEYPPCLTPFPWFLSMNDEFLVLGLEWEVQSPFLVSYDIHEWLWLFQR</sequence>
<dbReference type="AlphaFoldDB" id="E9G7R5"/>
<dbReference type="Proteomes" id="UP000000305">
    <property type="component" value="Unassembled WGS sequence"/>
</dbReference>
<protein>
    <submittedName>
        <fullName evidence="1">Uncharacterized protein</fullName>
    </submittedName>
</protein>
<accession>E9G7R5</accession>
<reference evidence="1 2" key="1">
    <citation type="journal article" date="2011" name="Science">
        <title>The ecoresponsive genome of Daphnia pulex.</title>
        <authorList>
            <person name="Colbourne J.K."/>
            <person name="Pfrender M.E."/>
            <person name="Gilbert D."/>
            <person name="Thomas W.K."/>
            <person name="Tucker A."/>
            <person name="Oakley T.H."/>
            <person name="Tokishita S."/>
            <person name="Aerts A."/>
            <person name="Arnold G.J."/>
            <person name="Basu M.K."/>
            <person name="Bauer D.J."/>
            <person name="Caceres C.E."/>
            <person name="Carmel L."/>
            <person name="Casola C."/>
            <person name="Choi J.H."/>
            <person name="Detter J.C."/>
            <person name="Dong Q."/>
            <person name="Dusheyko S."/>
            <person name="Eads B.D."/>
            <person name="Frohlich T."/>
            <person name="Geiler-Samerotte K.A."/>
            <person name="Gerlach D."/>
            <person name="Hatcher P."/>
            <person name="Jogdeo S."/>
            <person name="Krijgsveld J."/>
            <person name="Kriventseva E.V."/>
            <person name="Kultz D."/>
            <person name="Laforsch C."/>
            <person name="Lindquist E."/>
            <person name="Lopez J."/>
            <person name="Manak J.R."/>
            <person name="Muller J."/>
            <person name="Pangilinan J."/>
            <person name="Patwardhan R.P."/>
            <person name="Pitluck S."/>
            <person name="Pritham E.J."/>
            <person name="Rechtsteiner A."/>
            <person name="Rho M."/>
            <person name="Rogozin I.B."/>
            <person name="Sakarya O."/>
            <person name="Salamov A."/>
            <person name="Schaack S."/>
            <person name="Shapiro H."/>
            <person name="Shiga Y."/>
            <person name="Skalitzky C."/>
            <person name="Smith Z."/>
            <person name="Souvorov A."/>
            <person name="Sung W."/>
            <person name="Tang Z."/>
            <person name="Tsuchiya D."/>
            <person name="Tu H."/>
            <person name="Vos H."/>
            <person name="Wang M."/>
            <person name="Wolf Y.I."/>
            <person name="Yamagata H."/>
            <person name="Yamada T."/>
            <person name="Ye Y."/>
            <person name="Shaw J.R."/>
            <person name="Andrews J."/>
            <person name="Crease T.J."/>
            <person name="Tang H."/>
            <person name="Lucas S.M."/>
            <person name="Robertson H.M."/>
            <person name="Bork P."/>
            <person name="Koonin E.V."/>
            <person name="Zdobnov E.M."/>
            <person name="Grigoriev I.V."/>
            <person name="Lynch M."/>
            <person name="Boore J.L."/>
        </authorList>
    </citation>
    <scope>NUCLEOTIDE SEQUENCE [LARGE SCALE GENOMIC DNA]</scope>
</reference>
<evidence type="ECO:0000313" key="1">
    <source>
        <dbReference type="EMBL" id="EFX84525.1"/>
    </source>
</evidence>
<gene>
    <name evidence="1" type="ORF">DAPPUDRAFT_238904</name>
</gene>
<dbReference type="KEGG" id="dpx:DAPPUDRAFT_238904"/>
<dbReference type="HOGENOM" id="CLU_3034457_0_0_1"/>
<keyword evidence="2" id="KW-1185">Reference proteome</keyword>
<organism evidence="1 2">
    <name type="scientific">Daphnia pulex</name>
    <name type="common">Water flea</name>
    <dbReference type="NCBI Taxonomy" id="6669"/>
    <lineage>
        <taxon>Eukaryota</taxon>
        <taxon>Metazoa</taxon>
        <taxon>Ecdysozoa</taxon>
        <taxon>Arthropoda</taxon>
        <taxon>Crustacea</taxon>
        <taxon>Branchiopoda</taxon>
        <taxon>Diplostraca</taxon>
        <taxon>Cladocera</taxon>
        <taxon>Anomopoda</taxon>
        <taxon>Daphniidae</taxon>
        <taxon>Daphnia</taxon>
    </lineage>
</organism>
<dbReference type="InParanoid" id="E9G7R5"/>
<evidence type="ECO:0000313" key="2">
    <source>
        <dbReference type="Proteomes" id="UP000000305"/>
    </source>
</evidence>
<dbReference type="EMBL" id="GL732534">
    <property type="protein sequence ID" value="EFX84525.1"/>
    <property type="molecule type" value="Genomic_DNA"/>
</dbReference>
<name>E9G7R5_DAPPU</name>
<proteinExistence type="predicted"/>